<dbReference type="PANTHER" id="PTHR38355">
    <property type="entry name" value="OS06G0149500 PROTEIN"/>
    <property type="match status" value="1"/>
</dbReference>
<reference evidence="2" key="1">
    <citation type="journal article" date="2023" name="Nat. Commun.">
        <title>Diploid and tetraploid genomes of Acorus and the evolution of monocots.</title>
        <authorList>
            <person name="Ma L."/>
            <person name="Liu K.W."/>
            <person name="Li Z."/>
            <person name="Hsiao Y.Y."/>
            <person name="Qi Y."/>
            <person name="Fu T."/>
            <person name="Tang G.D."/>
            <person name="Zhang D."/>
            <person name="Sun W.H."/>
            <person name="Liu D.K."/>
            <person name="Li Y."/>
            <person name="Chen G.Z."/>
            <person name="Liu X.D."/>
            <person name="Liao X.Y."/>
            <person name="Jiang Y.T."/>
            <person name="Yu X."/>
            <person name="Hao Y."/>
            <person name="Huang J."/>
            <person name="Zhao X.W."/>
            <person name="Ke S."/>
            <person name="Chen Y.Y."/>
            <person name="Wu W.L."/>
            <person name="Hsu J.L."/>
            <person name="Lin Y.F."/>
            <person name="Huang M.D."/>
            <person name="Li C.Y."/>
            <person name="Huang L."/>
            <person name="Wang Z.W."/>
            <person name="Zhao X."/>
            <person name="Zhong W.Y."/>
            <person name="Peng D.H."/>
            <person name="Ahmad S."/>
            <person name="Lan S."/>
            <person name="Zhang J.S."/>
            <person name="Tsai W.C."/>
            <person name="Van de Peer Y."/>
            <person name="Liu Z.J."/>
        </authorList>
    </citation>
    <scope>NUCLEOTIDE SEQUENCE</scope>
    <source>
        <strain evidence="2">CP</strain>
    </source>
</reference>
<evidence type="ECO:0000256" key="1">
    <source>
        <dbReference type="SAM" id="MobiDB-lite"/>
    </source>
</evidence>
<dbReference type="Proteomes" id="UP001180020">
    <property type="component" value="Unassembled WGS sequence"/>
</dbReference>
<accession>A0AAV9CNQ8</accession>
<reference evidence="2" key="2">
    <citation type="submission" date="2023-06" db="EMBL/GenBank/DDBJ databases">
        <authorList>
            <person name="Ma L."/>
            <person name="Liu K.-W."/>
            <person name="Li Z."/>
            <person name="Hsiao Y.-Y."/>
            <person name="Qi Y."/>
            <person name="Fu T."/>
            <person name="Tang G."/>
            <person name="Zhang D."/>
            <person name="Sun W.-H."/>
            <person name="Liu D.-K."/>
            <person name="Li Y."/>
            <person name="Chen G.-Z."/>
            <person name="Liu X.-D."/>
            <person name="Liao X.-Y."/>
            <person name="Jiang Y.-T."/>
            <person name="Yu X."/>
            <person name="Hao Y."/>
            <person name="Huang J."/>
            <person name="Zhao X.-W."/>
            <person name="Ke S."/>
            <person name="Chen Y.-Y."/>
            <person name="Wu W.-L."/>
            <person name="Hsu J.-L."/>
            <person name="Lin Y.-F."/>
            <person name="Huang M.-D."/>
            <person name="Li C.-Y."/>
            <person name="Huang L."/>
            <person name="Wang Z.-W."/>
            <person name="Zhao X."/>
            <person name="Zhong W.-Y."/>
            <person name="Peng D.-H."/>
            <person name="Ahmad S."/>
            <person name="Lan S."/>
            <person name="Zhang J.-S."/>
            <person name="Tsai W.-C."/>
            <person name="Van De Peer Y."/>
            <person name="Liu Z.-J."/>
        </authorList>
    </citation>
    <scope>NUCLEOTIDE SEQUENCE</scope>
    <source>
        <strain evidence="2">CP</strain>
        <tissue evidence="2">Leaves</tissue>
    </source>
</reference>
<feature type="region of interest" description="Disordered" evidence="1">
    <location>
        <begin position="102"/>
        <end position="127"/>
    </location>
</feature>
<dbReference type="GO" id="GO:0005739">
    <property type="term" value="C:mitochondrion"/>
    <property type="evidence" value="ECO:0007669"/>
    <property type="project" value="TreeGrafter"/>
</dbReference>
<comment type="caution">
    <text evidence="2">The sequence shown here is derived from an EMBL/GenBank/DDBJ whole genome shotgun (WGS) entry which is preliminary data.</text>
</comment>
<evidence type="ECO:0000313" key="3">
    <source>
        <dbReference type="Proteomes" id="UP001180020"/>
    </source>
</evidence>
<keyword evidence="3" id="KW-1185">Reference proteome</keyword>
<dbReference type="AlphaFoldDB" id="A0AAV9CNQ8"/>
<sequence>MGGRGRVMEVVGKKENVVHLFLLGALGFLTARSWSQEKEIESLEAEKLSIMERNKAMKKSMWEWRRQLYREASKSSTSPSSSHDSFKIPLPRLKVIFGDDASPDAESGAVEEYTTTDTPVSTKKFVI</sequence>
<gene>
    <name evidence="2" type="ORF">QJS10_CPB18g00791</name>
</gene>
<proteinExistence type="predicted"/>
<dbReference type="EMBL" id="JAUJYO010000018">
    <property type="protein sequence ID" value="KAK1290460.1"/>
    <property type="molecule type" value="Genomic_DNA"/>
</dbReference>
<dbReference type="PANTHER" id="PTHR38355:SF1">
    <property type="entry name" value="OS06G0149500 PROTEIN"/>
    <property type="match status" value="1"/>
</dbReference>
<evidence type="ECO:0000313" key="2">
    <source>
        <dbReference type="EMBL" id="KAK1290460.1"/>
    </source>
</evidence>
<organism evidence="2 3">
    <name type="scientific">Acorus calamus</name>
    <name type="common">Sweet flag</name>
    <dbReference type="NCBI Taxonomy" id="4465"/>
    <lineage>
        <taxon>Eukaryota</taxon>
        <taxon>Viridiplantae</taxon>
        <taxon>Streptophyta</taxon>
        <taxon>Embryophyta</taxon>
        <taxon>Tracheophyta</taxon>
        <taxon>Spermatophyta</taxon>
        <taxon>Magnoliopsida</taxon>
        <taxon>Liliopsida</taxon>
        <taxon>Acoraceae</taxon>
        <taxon>Acorus</taxon>
    </lineage>
</organism>
<name>A0AAV9CNQ8_ACOCL</name>
<protein>
    <submittedName>
        <fullName evidence="2">Uncharacterized protein</fullName>
    </submittedName>
</protein>